<evidence type="ECO:0000256" key="4">
    <source>
        <dbReference type="SAM" id="MobiDB-lite"/>
    </source>
</evidence>
<name>A0AAD9TX11_9ROSI</name>
<feature type="region of interest" description="Disordered" evidence="4">
    <location>
        <begin position="126"/>
        <end position="149"/>
    </location>
</feature>
<dbReference type="AlphaFoldDB" id="A0AAD9TX11"/>
<comment type="caution">
    <text evidence="6">The sequence shown here is derived from an EMBL/GenBank/DDBJ whole genome shotgun (WGS) entry which is preliminary data.</text>
</comment>
<protein>
    <recommendedName>
        <fullName evidence="5">RING-CH-type domain-containing protein</fullName>
    </recommendedName>
</protein>
<proteinExistence type="predicted"/>
<dbReference type="EMBL" id="JANJYI010000006">
    <property type="protein sequence ID" value="KAK2643736.1"/>
    <property type="molecule type" value="Genomic_DNA"/>
</dbReference>
<gene>
    <name evidence="6" type="ORF">Ddye_018931</name>
</gene>
<accession>A0AAD9TX11</accession>
<keyword evidence="1" id="KW-0479">Metal-binding</keyword>
<dbReference type="PANTHER" id="PTHR46214">
    <property type="entry name" value="ZINC FINGER, RING-CH-TYPE"/>
    <property type="match status" value="1"/>
</dbReference>
<dbReference type="InterPro" id="IPR013083">
    <property type="entry name" value="Znf_RING/FYVE/PHD"/>
</dbReference>
<dbReference type="SMART" id="SM00744">
    <property type="entry name" value="RINGv"/>
    <property type="match status" value="1"/>
</dbReference>
<evidence type="ECO:0000256" key="1">
    <source>
        <dbReference type="ARBA" id="ARBA00022723"/>
    </source>
</evidence>
<dbReference type="PANTHER" id="PTHR46214:SF16">
    <property type="entry name" value="OS10G0481450 PROTEIN"/>
    <property type="match status" value="1"/>
</dbReference>
<dbReference type="Proteomes" id="UP001280121">
    <property type="component" value="Unassembled WGS sequence"/>
</dbReference>
<reference evidence="6" key="1">
    <citation type="journal article" date="2023" name="Plant J.">
        <title>Genome sequences and population genomics provide insights into the demographic history, inbreeding, and mutation load of two 'living fossil' tree species of Dipteronia.</title>
        <authorList>
            <person name="Feng Y."/>
            <person name="Comes H.P."/>
            <person name="Chen J."/>
            <person name="Zhu S."/>
            <person name="Lu R."/>
            <person name="Zhang X."/>
            <person name="Li P."/>
            <person name="Qiu J."/>
            <person name="Olsen K.M."/>
            <person name="Qiu Y."/>
        </authorList>
    </citation>
    <scope>NUCLEOTIDE SEQUENCE</scope>
    <source>
        <strain evidence="6">KIB01</strain>
    </source>
</reference>
<evidence type="ECO:0000259" key="5">
    <source>
        <dbReference type="PROSITE" id="PS51292"/>
    </source>
</evidence>
<sequence length="184" mass="20313">MSPKKGYLSRSPSSHAQCRIYQQVKEEVLIDLGYQCRGGLAKVDRSCIDTWFRTRGSNRCEICQGIAANVPPPESQPSLLVLKKRATAVANAKRLMQNELDAMLDMVEPRPQGKLVSMRRRKFNLPGGPGGCNGHKKHQSVTPSSSGHRKISCTTAGDAIVDAMLNEGICNYEDWGGIFNKQMH</sequence>
<dbReference type="PROSITE" id="PS51292">
    <property type="entry name" value="ZF_RING_CH"/>
    <property type="match status" value="1"/>
</dbReference>
<keyword evidence="7" id="KW-1185">Reference proteome</keyword>
<feature type="domain" description="RING-CH-type" evidence="5">
    <location>
        <begin position="10"/>
        <end position="70"/>
    </location>
</feature>
<dbReference type="SUPFAM" id="SSF57850">
    <property type="entry name" value="RING/U-box"/>
    <property type="match status" value="1"/>
</dbReference>
<evidence type="ECO:0000313" key="7">
    <source>
        <dbReference type="Proteomes" id="UP001280121"/>
    </source>
</evidence>
<dbReference type="GO" id="GO:0008270">
    <property type="term" value="F:zinc ion binding"/>
    <property type="evidence" value="ECO:0007669"/>
    <property type="project" value="UniProtKB-KW"/>
</dbReference>
<keyword evidence="2" id="KW-0863">Zinc-finger</keyword>
<evidence type="ECO:0000256" key="2">
    <source>
        <dbReference type="ARBA" id="ARBA00022771"/>
    </source>
</evidence>
<dbReference type="Gene3D" id="3.30.40.10">
    <property type="entry name" value="Zinc/RING finger domain, C3HC4 (zinc finger)"/>
    <property type="match status" value="1"/>
</dbReference>
<dbReference type="InterPro" id="IPR011016">
    <property type="entry name" value="Znf_RING-CH"/>
</dbReference>
<evidence type="ECO:0000313" key="6">
    <source>
        <dbReference type="EMBL" id="KAK2643736.1"/>
    </source>
</evidence>
<dbReference type="Pfam" id="PF12906">
    <property type="entry name" value="RINGv"/>
    <property type="match status" value="1"/>
</dbReference>
<evidence type="ECO:0000256" key="3">
    <source>
        <dbReference type="ARBA" id="ARBA00022833"/>
    </source>
</evidence>
<organism evidence="6 7">
    <name type="scientific">Dipteronia dyeriana</name>
    <dbReference type="NCBI Taxonomy" id="168575"/>
    <lineage>
        <taxon>Eukaryota</taxon>
        <taxon>Viridiplantae</taxon>
        <taxon>Streptophyta</taxon>
        <taxon>Embryophyta</taxon>
        <taxon>Tracheophyta</taxon>
        <taxon>Spermatophyta</taxon>
        <taxon>Magnoliopsida</taxon>
        <taxon>eudicotyledons</taxon>
        <taxon>Gunneridae</taxon>
        <taxon>Pentapetalae</taxon>
        <taxon>rosids</taxon>
        <taxon>malvids</taxon>
        <taxon>Sapindales</taxon>
        <taxon>Sapindaceae</taxon>
        <taxon>Hippocastanoideae</taxon>
        <taxon>Acereae</taxon>
        <taxon>Dipteronia</taxon>
    </lineage>
</organism>
<keyword evidence="3" id="KW-0862">Zinc</keyword>